<comment type="caution">
    <text evidence="6">The sequence shown here is derived from an EMBL/GenBank/DDBJ whole genome shotgun (WGS) entry which is preliminary data.</text>
</comment>
<dbReference type="InterPro" id="IPR000914">
    <property type="entry name" value="SBP_5_dom"/>
</dbReference>
<feature type="domain" description="Solute-binding protein family 5" evidence="5">
    <location>
        <begin position="75"/>
        <end position="416"/>
    </location>
</feature>
<protein>
    <submittedName>
        <fullName evidence="6">ABC transporter substrate-binding protein</fullName>
    </submittedName>
</protein>
<dbReference type="Gene3D" id="3.40.190.10">
    <property type="entry name" value="Periplasmic binding protein-like II"/>
    <property type="match status" value="1"/>
</dbReference>
<dbReference type="SUPFAM" id="SSF53850">
    <property type="entry name" value="Periplasmic binding protein-like II"/>
    <property type="match status" value="1"/>
</dbReference>
<dbReference type="GO" id="GO:0043190">
    <property type="term" value="C:ATP-binding cassette (ABC) transporter complex"/>
    <property type="evidence" value="ECO:0007669"/>
    <property type="project" value="InterPro"/>
</dbReference>
<dbReference type="OrthoDB" id="9803988at2"/>
<accession>A0A418T7V1</accession>
<dbReference type="PANTHER" id="PTHR30290:SF38">
    <property type="entry name" value="D,D-DIPEPTIDE-BINDING PERIPLASMIC PROTEIN DDPA-RELATED"/>
    <property type="match status" value="1"/>
</dbReference>
<dbReference type="Pfam" id="PF00496">
    <property type="entry name" value="SBP_bac_5"/>
    <property type="match status" value="1"/>
</dbReference>
<dbReference type="PIRSF" id="PIRSF002741">
    <property type="entry name" value="MppA"/>
    <property type="match status" value="1"/>
</dbReference>
<dbReference type="InterPro" id="IPR039424">
    <property type="entry name" value="SBP_5"/>
</dbReference>
<dbReference type="GO" id="GO:1904680">
    <property type="term" value="F:peptide transmembrane transporter activity"/>
    <property type="evidence" value="ECO:0007669"/>
    <property type="project" value="TreeGrafter"/>
</dbReference>
<comment type="subcellular location">
    <subcellularLocation>
        <location evidence="1">Periplasm</location>
    </subcellularLocation>
</comment>
<dbReference type="RefSeq" id="WP_119745134.1">
    <property type="nucleotide sequence ID" value="NZ_QZCG01000001.1"/>
</dbReference>
<name>A0A418T7V1_9RHOB</name>
<dbReference type="GO" id="GO:0030288">
    <property type="term" value="C:outer membrane-bounded periplasmic space"/>
    <property type="evidence" value="ECO:0007669"/>
    <property type="project" value="UniProtKB-ARBA"/>
</dbReference>
<dbReference type="GO" id="GO:0015833">
    <property type="term" value="P:peptide transport"/>
    <property type="evidence" value="ECO:0007669"/>
    <property type="project" value="TreeGrafter"/>
</dbReference>
<dbReference type="InterPro" id="IPR030678">
    <property type="entry name" value="Peptide/Ni-bd"/>
</dbReference>
<reference evidence="7" key="1">
    <citation type="submission" date="2018-09" db="EMBL/GenBank/DDBJ databases">
        <title>Acidovorax cavernicola nov. sp. isolated from Gruta de las Maravillas (Aracena, Spain).</title>
        <authorList>
            <person name="Jurado V."/>
            <person name="Gutierrez-Patricio S."/>
            <person name="Gonzalez-Pimentel J.L."/>
            <person name="Miller A.Z."/>
            <person name="Laiz L."/>
            <person name="Saiz-Jimenez C."/>
        </authorList>
    </citation>
    <scope>NUCLEOTIDE SEQUENCE [LARGE SCALE GENOMIC DNA]</scope>
    <source>
        <strain evidence="7">1011MAR3C25</strain>
    </source>
</reference>
<evidence type="ECO:0000313" key="7">
    <source>
        <dbReference type="Proteomes" id="UP000284202"/>
    </source>
</evidence>
<evidence type="ECO:0000256" key="1">
    <source>
        <dbReference type="ARBA" id="ARBA00004418"/>
    </source>
</evidence>
<organism evidence="6 7">
    <name type="scientific">Paracoccus onubensis</name>
    <dbReference type="NCBI Taxonomy" id="1675788"/>
    <lineage>
        <taxon>Bacteria</taxon>
        <taxon>Pseudomonadati</taxon>
        <taxon>Pseudomonadota</taxon>
        <taxon>Alphaproteobacteria</taxon>
        <taxon>Rhodobacterales</taxon>
        <taxon>Paracoccaceae</taxon>
        <taxon>Paracoccus</taxon>
    </lineage>
</organism>
<dbReference type="Gene3D" id="3.10.105.10">
    <property type="entry name" value="Dipeptide-binding Protein, Domain 3"/>
    <property type="match status" value="1"/>
</dbReference>
<comment type="similarity">
    <text evidence="2">Belongs to the bacterial solute-binding protein 5 family.</text>
</comment>
<dbReference type="Proteomes" id="UP000284202">
    <property type="component" value="Unassembled WGS sequence"/>
</dbReference>
<evidence type="ECO:0000256" key="4">
    <source>
        <dbReference type="SAM" id="SignalP"/>
    </source>
</evidence>
<proteinExistence type="inferred from homology"/>
<gene>
    <name evidence="6" type="ORF">D3P04_01330</name>
</gene>
<evidence type="ECO:0000313" key="6">
    <source>
        <dbReference type="EMBL" id="RJE89311.1"/>
    </source>
</evidence>
<feature type="signal peptide" evidence="4">
    <location>
        <begin position="1"/>
        <end position="26"/>
    </location>
</feature>
<feature type="chain" id="PRO_5019440235" evidence="4">
    <location>
        <begin position="27"/>
        <end position="527"/>
    </location>
</feature>
<evidence type="ECO:0000256" key="3">
    <source>
        <dbReference type="ARBA" id="ARBA00022729"/>
    </source>
</evidence>
<keyword evidence="7" id="KW-1185">Reference proteome</keyword>
<sequence length="527" mass="58480">MKMNRREAMLFSASAMLFAATSTRLAAQGAESVVRFAPHAALRVLDPVTTSAYVTRNHAYLVYDTLFAVDSNYAPQPQMVDSWEMSDDGLNWTFTLRDGLAFHDGAPVTAEDVIASIRRWWQVDVVGLRLQGVTEELTADGESSFSFRLSEPFGAMLEALARSSSIPLFVMPKRIADLDPSTMLEEVIGSGPYRFLAEEFRPGVSWSYIRNEDYVPRSEPADGLAGGKVPRVERIDTIWFPSPDTAISALQNNELDIIETVSPDRRIMLQGTDMQLVERASPTASTIRFNWSQPPFNDVRLRKAVQMVVSQLDYLDIGVGDPEAYQTCGALFGCGTPLETDAGYTEGSLENLEAAKELVAESDYDGETVIIITPGDVASFSALAPLTQQLLTELGIKSEIETMEWSSFLDRRSSTDPVAEGGWNVAHAVFDRIDLVSPLGNMNFDARGNEGYTGFVDDPETEELKTQYQREPDPEKQKAIAEEMQKRAYDQVFYIPLGTYHQYTALRPEVTDFVNAPVTVVYSLDKA</sequence>
<dbReference type="EMBL" id="QZCG01000001">
    <property type="protein sequence ID" value="RJE89311.1"/>
    <property type="molecule type" value="Genomic_DNA"/>
</dbReference>
<dbReference type="Gene3D" id="3.90.76.10">
    <property type="entry name" value="Dipeptide-binding Protein, Domain 1"/>
    <property type="match status" value="1"/>
</dbReference>
<evidence type="ECO:0000259" key="5">
    <source>
        <dbReference type="Pfam" id="PF00496"/>
    </source>
</evidence>
<dbReference type="PANTHER" id="PTHR30290">
    <property type="entry name" value="PERIPLASMIC BINDING COMPONENT OF ABC TRANSPORTER"/>
    <property type="match status" value="1"/>
</dbReference>
<keyword evidence="3 4" id="KW-0732">Signal</keyword>
<dbReference type="CDD" id="cd08502">
    <property type="entry name" value="PBP2_NikA_DppA_OppA_like_16"/>
    <property type="match status" value="1"/>
</dbReference>
<dbReference type="AlphaFoldDB" id="A0A418T7V1"/>
<evidence type="ECO:0000256" key="2">
    <source>
        <dbReference type="ARBA" id="ARBA00005695"/>
    </source>
</evidence>